<sequence length="603" mass="68144">MVVYLVICALVSASVFTRVAPAQDIYWIAEGGLCQQSYGKDRCIHYSNCLPNKDGSPPRGYSEFCNFSGMTSILCCKLENSGEEGLSFNYTGDQQNETATSRSNRIRRNYPDYFFKWNISLVPNNFKELNHRNYHYWPYNHYIYNYPLNFFLFINFKFGPYRSSLPTSNNQSISDDKTSTGTINEITNNISDKPLEIGNVGTTETISTNPPNTSTDNFGNSSVSRFGLDVNTTADNAEEDCDCDDENSSETFKKIEDIFKYDYNLTTNTESRIQLPQNYQFISPRQQDNNDNIGITPGNNNGFRRTINNVDAPRNSIEHFNGALLPNTTSLGRCVEFFRQAPLLKKNHASVVGGRYARPNEFPHLALLGYGQPGGIKWLCTGALISENYVITAANCVIHKELGKVRNIRLGEFDLTSTTANSNRRDFSVVETITHPSFKSNSFYHDIGLIRLNESVGTFNNYIRPICLPTGSFKDNADIVVPAWRLAEAGRSPSNMLQRVELTQLDDERCKRFYGTTSELNNGVLQEIQFCAYANDAKQDVCYGDIGGPLHYINHNHDNPNFFGFLELVGITGFDHECSKLSVGVYTRVLPYVQWIESIVFRK</sequence>
<dbReference type="InterPro" id="IPR051487">
    <property type="entry name" value="Ser/Thr_Proteases_Immune/Dev"/>
</dbReference>
<evidence type="ECO:0000256" key="1">
    <source>
        <dbReference type="ARBA" id="ARBA00022729"/>
    </source>
</evidence>
<evidence type="ECO:0000313" key="8">
    <source>
        <dbReference type="Proteomes" id="UP001458880"/>
    </source>
</evidence>
<evidence type="ECO:0000256" key="2">
    <source>
        <dbReference type="ARBA" id="ARBA00023157"/>
    </source>
</evidence>
<proteinExistence type="inferred from homology"/>
<dbReference type="InterPro" id="IPR009003">
    <property type="entry name" value="Peptidase_S1_PA"/>
</dbReference>
<dbReference type="SMART" id="SM00020">
    <property type="entry name" value="Tryp_SPc"/>
    <property type="match status" value="1"/>
</dbReference>
<dbReference type="InterPro" id="IPR001254">
    <property type="entry name" value="Trypsin_dom"/>
</dbReference>
<dbReference type="InterPro" id="IPR043504">
    <property type="entry name" value="Peptidase_S1_PA_chymotrypsin"/>
</dbReference>
<dbReference type="Pfam" id="PF00089">
    <property type="entry name" value="Trypsin"/>
    <property type="match status" value="1"/>
</dbReference>
<keyword evidence="2" id="KW-1015">Disulfide bond</keyword>
<dbReference type="Proteomes" id="UP001458880">
    <property type="component" value="Unassembled WGS sequence"/>
</dbReference>
<dbReference type="PRINTS" id="PR00722">
    <property type="entry name" value="CHYMOTRYPSIN"/>
</dbReference>
<comment type="similarity">
    <text evidence="4">Belongs to the peptidase S1 family. CLIP subfamily.</text>
</comment>
<evidence type="ECO:0000256" key="5">
    <source>
        <dbReference type="SAM" id="SignalP"/>
    </source>
</evidence>
<accession>A0AAW1JF15</accession>
<keyword evidence="1 5" id="KW-0732">Signal</keyword>
<feature type="chain" id="PRO_5043430143" evidence="5">
    <location>
        <begin position="23"/>
        <end position="603"/>
    </location>
</feature>
<evidence type="ECO:0000256" key="3">
    <source>
        <dbReference type="ARBA" id="ARBA00023180"/>
    </source>
</evidence>
<dbReference type="FunFam" id="2.40.10.10:FF:000028">
    <property type="entry name" value="Serine protease easter"/>
    <property type="match status" value="1"/>
</dbReference>
<feature type="signal peptide" evidence="5">
    <location>
        <begin position="1"/>
        <end position="22"/>
    </location>
</feature>
<name>A0AAW1JF15_POPJA</name>
<gene>
    <name evidence="7" type="ORF">QE152_g30307</name>
</gene>
<dbReference type="PROSITE" id="PS50240">
    <property type="entry name" value="TRYPSIN_DOM"/>
    <property type="match status" value="1"/>
</dbReference>
<dbReference type="EMBL" id="JASPKY010000405">
    <property type="protein sequence ID" value="KAK9701883.1"/>
    <property type="molecule type" value="Genomic_DNA"/>
</dbReference>
<dbReference type="Gene3D" id="2.40.10.10">
    <property type="entry name" value="Trypsin-like serine proteases"/>
    <property type="match status" value="1"/>
</dbReference>
<evidence type="ECO:0000256" key="4">
    <source>
        <dbReference type="ARBA" id="ARBA00024195"/>
    </source>
</evidence>
<evidence type="ECO:0000313" key="7">
    <source>
        <dbReference type="EMBL" id="KAK9701883.1"/>
    </source>
</evidence>
<dbReference type="InterPro" id="IPR001314">
    <property type="entry name" value="Peptidase_S1A"/>
</dbReference>
<keyword evidence="3" id="KW-0325">Glycoprotein</keyword>
<evidence type="ECO:0000259" key="6">
    <source>
        <dbReference type="PROSITE" id="PS50240"/>
    </source>
</evidence>
<dbReference type="GO" id="GO:0006508">
    <property type="term" value="P:proteolysis"/>
    <property type="evidence" value="ECO:0007669"/>
    <property type="project" value="InterPro"/>
</dbReference>
<keyword evidence="8" id="KW-1185">Reference proteome</keyword>
<dbReference type="SUPFAM" id="SSF50494">
    <property type="entry name" value="Trypsin-like serine proteases"/>
    <property type="match status" value="1"/>
</dbReference>
<comment type="caution">
    <text evidence="7">The sequence shown here is derived from an EMBL/GenBank/DDBJ whole genome shotgun (WGS) entry which is preliminary data.</text>
</comment>
<organism evidence="7 8">
    <name type="scientific">Popillia japonica</name>
    <name type="common">Japanese beetle</name>
    <dbReference type="NCBI Taxonomy" id="7064"/>
    <lineage>
        <taxon>Eukaryota</taxon>
        <taxon>Metazoa</taxon>
        <taxon>Ecdysozoa</taxon>
        <taxon>Arthropoda</taxon>
        <taxon>Hexapoda</taxon>
        <taxon>Insecta</taxon>
        <taxon>Pterygota</taxon>
        <taxon>Neoptera</taxon>
        <taxon>Endopterygota</taxon>
        <taxon>Coleoptera</taxon>
        <taxon>Polyphaga</taxon>
        <taxon>Scarabaeiformia</taxon>
        <taxon>Scarabaeidae</taxon>
        <taxon>Rutelinae</taxon>
        <taxon>Popillia</taxon>
    </lineage>
</organism>
<feature type="domain" description="Peptidase S1" evidence="6">
    <location>
        <begin position="351"/>
        <end position="601"/>
    </location>
</feature>
<protein>
    <submittedName>
        <fullName evidence="7">Trypsin</fullName>
    </submittedName>
</protein>
<reference evidence="7 8" key="1">
    <citation type="journal article" date="2024" name="BMC Genomics">
        <title>De novo assembly and annotation of Popillia japonica's genome with initial clues to its potential as an invasive pest.</title>
        <authorList>
            <person name="Cucini C."/>
            <person name="Boschi S."/>
            <person name="Funari R."/>
            <person name="Cardaioli E."/>
            <person name="Iannotti N."/>
            <person name="Marturano G."/>
            <person name="Paoli F."/>
            <person name="Bruttini M."/>
            <person name="Carapelli A."/>
            <person name="Frati F."/>
            <person name="Nardi F."/>
        </authorList>
    </citation>
    <scope>NUCLEOTIDE SEQUENCE [LARGE SCALE GENOMIC DNA]</scope>
    <source>
        <strain evidence="7">DMR45628</strain>
    </source>
</reference>
<dbReference type="AlphaFoldDB" id="A0AAW1JF15"/>
<dbReference type="PANTHER" id="PTHR24256">
    <property type="entry name" value="TRYPTASE-RELATED"/>
    <property type="match status" value="1"/>
</dbReference>
<dbReference type="GO" id="GO:0004252">
    <property type="term" value="F:serine-type endopeptidase activity"/>
    <property type="evidence" value="ECO:0007669"/>
    <property type="project" value="InterPro"/>
</dbReference>
<dbReference type="CDD" id="cd00190">
    <property type="entry name" value="Tryp_SPc"/>
    <property type="match status" value="1"/>
</dbReference>